<dbReference type="Proteomes" id="UP000239649">
    <property type="component" value="Unassembled WGS sequence"/>
</dbReference>
<dbReference type="PANTHER" id="PTHR34305:SF1">
    <property type="entry name" value="SWIM-TYPE DOMAIN-CONTAINING PROTEIN"/>
    <property type="match status" value="1"/>
</dbReference>
<dbReference type="STRING" id="554055.A0A2P6V0Z0"/>
<evidence type="ECO:0000313" key="2">
    <source>
        <dbReference type="EMBL" id="PSC67756.1"/>
    </source>
</evidence>
<keyword evidence="3" id="KW-1185">Reference proteome</keyword>
<dbReference type="OrthoDB" id="6073341at2759"/>
<feature type="region of interest" description="Disordered" evidence="1">
    <location>
        <begin position="458"/>
        <end position="482"/>
    </location>
</feature>
<comment type="caution">
    <text evidence="2">The sequence shown here is derived from an EMBL/GenBank/DDBJ whole genome shotgun (WGS) entry which is preliminary data.</text>
</comment>
<dbReference type="AlphaFoldDB" id="A0A2P6V0Z0"/>
<evidence type="ECO:0000256" key="1">
    <source>
        <dbReference type="SAM" id="MobiDB-lite"/>
    </source>
</evidence>
<sequence>MSERSQRSAAASRGSRAHSSSQLRRRAGIRIRDIDDPDVEAEITVLGSDGSVQNSLVWSQRRAAQAASASGNSRAAASEASSLPSASALYEVNWDADLYGELSNEQRAPVVLASEGRVMLLIEDGGGGGGGSSSGVGRHYHFVELAALQARDGSEGLAARCTCNNVGKLAGVMMQGGGIVALSSVDGAVIVMVELAGGAAAVRCPGEDEDDWAVVVNWDDPTKPARCLNPACQAVRQYDGFADCIINVDNRALFTWELCISYCNEFATRAKVTFFGFWRSSLARYALAGQLESVVCEALLASGSLRTKFQDGVMDFITLQKLPYASEMACCDGSTCCADGMAMGIALSKACLSDESWRAPPDAAAVMGSRFADRVPIPNQARPALAACSPDQHVKLLSCSPLLYSMLQRAHSDGSIQQHLATTLAMLVERAEAAFVPAAGCSGCSCCDAAADGDGAAPARGTAGNGAAPARGTAGDEAEGPRMSEEEEFMRSGHWFGARHGVKRRLHLYKLDPKAAEQFCTKHAYNTKKFVPGIFLIWCLEHKKCLGFFILHASESPRALFEALYTRWDKAPIVAIYDNGCNFSHYCLNREPQFFRDTFTLVDAAHFIASHQSCSPAFYSRKYPHITDNSQLQEQKNSQIDNIRDQARHFTQFNFLFMLRYYIYRLNRRQDRVSAGGVSIL</sequence>
<organism evidence="2 3">
    <name type="scientific">Micractinium conductrix</name>
    <dbReference type="NCBI Taxonomy" id="554055"/>
    <lineage>
        <taxon>Eukaryota</taxon>
        <taxon>Viridiplantae</taxon>
        <taxon>Chlorophyta</taxon>
        <taxon>core chlorophytes</taxon>
        <taxon>Trebouxiophyceae</taxon>
        <taxon>Chlorellales</taxon>
        <taxon>Chlorellaceae</taxon>
        <taxon>Chlorella clade</taxon>
        <taxon>Micractinium</taxon>
    </lineage>
</organism>
<evidence type="ECO:0000313" key="3">
    <source>
        <dbReference type="Proteomes" id="UP000239649"/>
    </source>
</evidence>
<dbReference type="PANTHER" id="PTHR34305">
    <property type="entry name" value="EXPRESSED PROTEIN"/>
    <property type="match status" value="1"/>
</dbReference>
<proteinExistence type="predicted"/>
<feature type="compositionally biased region" description="Low complexity" evidence="1">
    <location>
        <begin position="7"/>
        <end position="21"/>
    </location>
</feature>
<dbReference type="EMBL" id="LHPF02000049">
    <property type="protein sequence ID" value="PSC67756.1"/>
    <property type="molecule type" value="Genomic_DNA"/>
</dbReference>
<feature type="region of interest" description="Disordered" evidence="1">
    <location>
        <begin position="1"/>
        <end position="30"/>
    </location>
</feature>
<reference evidence="2 3" key="1">
    <citation type="journal article" date="2018" name="Plant J.">
        <title>Genome sequences of Chlorella sorokiniana UTEX 1602 and Micractinium conductrix SAG 241.80: implications to maltose excretion by a green alga.</title>
        <authorList>
            <person name="Arriola M.B."/>
            <person name="Velmurugan N."/>
            <person name="Zhang Y."/>
            <person name="Plunkett M.H."/>
            <person name="Hondzo H."/>
            <person name="Barney B.M."/>
        </authorList>
    </citation>
    <scope>NUCLEOTIDE SEQUENCE [LARGE SCALE GENOMIC DNA]</scope>
    <source>
        <strain evidence="2 3">SAG 241.80</strain>
    </source>
</reference>
<accession>A0A2P6V0Z0</accession>
<gene>
    <name evidence="2" type="ORF">C2E20_8610</name>
</gene>
<protein>
    <submittedName>
        <fullName evidence="2">Uncharacterized protein</fullName>
    </submittedName>
</protein>
<name>A0A2P6V0Z0_9CHLO</name>